<dbReference type="GO" id="GO:0005739">
    <property type="term" value="C:mitochondrion"/>
    <property type="evidence" value="ECO:0007669"/>
    <property type="project" value="TreeGrafter"/>
</dbReference>
<sequence>MSRTLSRLFGRCLISNAHAKPLQDNTMRTVLSVKPIQIACSSIVFYSKRNGPPSDAGESFKTVTKSRRVDNDDTNILEGEPNWELTSKRHNRFYLPNAIGPAWQGDTSTVGLMEPLAQLVNFFKDDNVDRSRLEFSCCQCPTLIRDSIFELFPVRAIGQRDYAITLLTLSYEGDIEQGAAKFVLAAREISDRLMSLGYWSDFLNPFSGRPYFLPRDASILYKQDSRFRGVNMRLSNYNDCVLIAPEENDKTCFSGTIFCTAPNNYPMLVELLAPTEFQMRVAPDPE</sequence>
<accession>A0A6P8XS54</accession>
<dbReference type="PANTHER" id="PTHR13192">
    <property type="entry name" value="MY011 PROTEIN"/>
    <property type="match status" value="1"/>
</dbReference>
<organism evidence="1 2">
    <name type="scientific">Drosophila albomicans</name>
    <name type="common">Fruit fly</name>
    <dbReference type="NCBI Taxonomy" id="7291"/>
    <lineage>
        <taxon>Eukaryota</taxon>
        <taxon>Metazoa</taxon>
        <taxon>Ecdysozoa</taxon>
        <taxon>Arthropoda</taxon>
        <taxon>Hexapoda</taxon>
        <taxon>Insecta</taxon>
        <taxon>Pterygota</taxon>
        <taxon>Neoptera</taxon>
        <taxon>Endopterygota</taxon>
        <taxon>Diptera</taxon>
        <taxon>Brachycera</taxon>
        <taxon>Muscomorpha</taxon>
        <taxon>Ephydroidea</taxon>
        <taxon>Drosophilidae</taxon>
        <taxon>Drosophila</taxon>
    </lineage>
</organism>
<dbReference type="PANTHER" id="PTHR13192:SF3">
    <property type="entry name" value="COBALAMIN TRAFFICKING PROTEIN CBLD"/>
    <property type="match status" value="1"/>
</dbReference>
<dbReference type="OrthoDB" id="10263782at2759"/>
<dbReference type="InterPro" id="IPR019362">
    <property type="entry name" value="MMADHC"/>
</dbReference>
<gene>
    <name evidence="2" type="primary">LOC117578221</name>
</gene>
<protein>
    <submittedName>
        <fullName evidence="2">Cobalamin trafficking protein CblD</fullName>
    </submittedName>
</protein>
<dbReference type="RefSeq" id="XP_034119486.1">
    <property type="nucleotide sequence ID" value="XM_034263595.2"/>
</dbReference>
<dbReference type="Proteomes" id="UP000515160">
    <property type="component" value="Chromosome X"/>
</dbReference>
<evidence type="ECO:0000313" key="1">
    <source>
        <dbReference type="Proteomes" id="UP000515160"/>
    </source>
</evidence>
<dbReference type="GO" id="GO:0009235">
    <property type="term" value="P:cobalamin metabolic process"/>
    <property type="evidence" value="ECO:0007669"/>
    <property type="project" value="InterPro"/>
</dbReference>
<name>A0A6P8XS54_DROAB</name>
<proteinExistence type="predicted"/>
<dbReference type="AlphaFoldDB" id="A0A6P8XS54"/>
<keyword evidence="1" id="KW-1185">Reference proteome</keyword>
<dbReference type="GeneID" id="117578221"/>
<evidence type="ECO:0000313" key="2">
    <source>
        <dbReference type="RefSeq" id="XP_034119486.1"/>
    </source>
</evidence>
<reference evidence="2" key="1">
    <citation type="submission" date="2025-08" db="UniProtKB">
        <authorList>
            <consortium name="RefSeq"/>
        </authorList>
    </citation>
    <scope>IDENTIFICATION</scope>
    <source>
        <strain evidence="2">15112-1751.03</strain>
        <tissue evidence="2">Whole Adult</tissue>
    </source>
</reference>
<dbReference type="Pfam" id="PF10229">
    <property type="entry name" value="MMADHC"/>
    <property type="match status" value="1"/>
</dbReference>